<dbReference type="STRING" id="37927.SA2016_2892"/>
<reference evidence="1 2" key="1">
    <citation type="submission" date="2016-02" db="EMBL/GenBank/DDBJ databases">
        <title>Complete genome of Sinomonas atrocyanea KCTC 3377.</title>
        <authorList>
            <person name="Kim K.M."/>
        </authorList>
    </citation>
    <scope>NUCLEOTIDE SEQUENCE [LARGE SCALE GENOMIC DNA]</scope>
    <source>
        <strain evidence="1 2">KCTC 3377</strain>
    </source>
</reference>
<gene>
    <name evidence="1" type="ORF">SA2016_2892</name>
</gene>
<dbReference type="KEGG" id="satk:SA2016_2892"/>
<dbReference type="EMBL" id="CP014518">
    <property type="protein sequence ID" value="AMM33557.1"/>
    <property type="molecule type" value="Genomic_DNA"/>
</dbReference>
<organism evidence="1 2">
    <name type="scientific">Sinomonas atrocyanea</name>
    <dbReference type="NCBI Taxonomy" id="37927"/>
    <lineage>
        <taxon>Bacteria</taxon>
        <taxon>Bacillati</taxon>
        <taxon>Actinomycetota</taxon>
        <taxon>Actinomycetes</taxon>
        <taxon>Micrococcales</taxon>
        <taxon>Micrococcaceae</taxon>
        <taxon>Sinomonas</taxon>
    </lineage>
</organism>
<evidence type="ECO:0000313" key="1">
    <source>
        <dbReference type="EMBL" id="AMM33557.1"/>
    </source>
</evidence>
<dbReference type="Proteomes" id="UP000070134">
    <property type="component" value="Chromosome"/>
</dbReference>
<keyword evidence="2" id="KW-1185">Reference proteome</keyword>
<sequence length="47" mass="5070">MVVNGRVIPGGFCSPSQLWMKGVASNGRTYTCGSKGRDASGHYHWNV</sequence>
<accession>A0A127A2Z4</accession>
<dbReference type="AlphaFoldDB" id="A0A127A2Z4"/>
<dbReference type="PATRIC" id="fig|37927.3.peg.2971"/>
<proteinExistence type="predicted"/>
<name>A0A127A2Z4_9MICC</name>
<protein>
    <submittedName>
        <fullName evidence="1">Uncharacterized protein</fullName>
    </submittedName>
</protein>
<evidence type="ECO:0000313" key="2">
    <source>
        <dbReference type="Proteomes" id="UP000070134"/>
    </source>
</evidence>